<feature type="compositionally biased region" description="Low complexity" evidence="1">
    <location>
        <begin position="385"/>
        <end position="394"/>
    </location>
</feature>
<name>A0AAD5WRD9_9PEZI</name>
<dbReference type="AlphaFoldDB" id="A0AAD5WRD9"/>
<dbReference type="Proteomes" id="UP001201980">
    <property type="component" value="Unassembled WGS sequence"/>
</dbReference>
<evidence type="ECO:0000256" key="1">
    <source>
        <dbReference type="SAM" id="MobiDB-lite"/>
    </source>
</evidence>
<evidence type="ECO:0000313" key="3">
    <source>
        <dbReference type="Proteomes" id="UP001201980"/>
    </source>
</evidence>
<feature type="compositionally biased region" description="Pro residues" evidence="1">
    <location>
        <begin position="42"/>
        <end position="52"/>
    </location>
</feature>
<accession>A0AAD5WRD9</accession>
<feature type="compositionally biased region" description="Polar residues" evidence="1">
    <location>
        <begin position="299"/>
        <end position="310"/>
    </location>
</feature>
<keyword evidence="3" id="KW-1185">Reference proteome</keyword>
<protein>
    <submittedName>
        <fullName evidence="2">Uncharacterized protein</fullName>
    </submittedName>
</protein>
<feature type="region of interest" description="Disordered" evidence="1">
    <location>
        <begin position="268"/>
        <end position="314"/>
    </location>
</feature>
<feature type="compositionally biased region" description="Pro residues" evidence="1">
    <location>
        <begin position="73"/>
        <end position="90"/>
    </location>
</feature>
<dbReference type="EMBL" id="JAKWBI020000231">
    <property type="protein sequence ID" value="KAJ2898427.1"/>
    <property type="molecule type" value="Genomic_DNA"/>
</dbReference>
<sequence>MQATPGRPDSMYHPPQGLPGQSPSMGYAGQYGAPPRQMQTPVPVPVPVPVSPAPQHAQHAQAPPATAPYQMHQPPPPQTPGQNPFPPPQHAQPHPHYQQQQPQPQHTLQQFAPTSPAVHHPGQHPHQVPYQQQPHMQPHYQPQQQQQQAFAAMSPAPQHRQPIAAAPQVHHTPSQHHPSLLPPAHGNAYYPPGEVEVYTLGPQTDALVPEHIKKHFQRDENGNIIFFTKPPLERNHKGISAEHARLGHSARYLADYAREKKEAIVRKMESTDQGTKDNDDERWGATAPAVKPAGGSDATLPSTALQQNDATGPPAIPRSVLAALDPKFEDFERLEKLVRAKCGDHAFDAFSDWIVSMQDSTDMVNESLGNWREVKERDTAEKQQQKAAAAPQTTKPKKAWLIKHEREEAVRLKKEAGKQADLQNSIRWSADLAHYLKNKRLAAAKLASE</sequence>
<feature type="region of interest" description="Disordered" evidence="1">
    <location>
        <begin position="378"/>
        <end position="400"/>
    </location>
</feature>
<comment type="caution">
    <text evidence="2">The sequence shown here is derived from an EMBL/GenBank/DDBJ whole genome shotgun (WGS) entry which is preliminary data.</text>
</comment>
<feature type="region of interest" description="Disordered" evidence="1">
    <location>
        <begin position="1"/>
        <end position="188"/>
    </location>
</feature>
<gene>
    <name evidence="2" type="ORF">MKZ38_003934</name>
</gene>
<feature type="compositionally biased region" description="Basic and acidic residues" evidence="1">
    <location>
        <begin position="268"/>
        <end position="283"/>
    </location>
</feature>
<proteinExistence type="predicted"/>
<feature type="compositionally biased region" description="Low complexity" evidence="1">
    <location>
        <begin position="53"/>
        <end position="72"/>
    </location>
</feature>
<reference evidence="2" key="1">
    <citation type="submission" date="2022-07" db="EMBL/GenBank/DDBJ databases">
        <title>Draft genome sequence of Zalerion maritima ATCC 34329, a (micro)plastics degrading marine fungus.</title>
        <authorList>
            <person name="Paco A."/>
            <person name="Goncalves M.F.M."/>
            <person name="Rocha-Santos T.A.P."/>
            <person name="Alves A."/>
        </authorList>
    </citation>
    <scope>NUCLEOTIDE SEQUENCE</scope>
    <source>
        <strain evidence="2">ATCC 34329</strain>
    </source>
</reference>
<feature type="compositionally biased region" description="Low complexity" evidence="1">
    <location>
        <begin position="91"/>
        <end position="158"/>
    </location>
</feature>
<organism evidence="2 3">
    <name type="scientific">Zalerion maritima</name>
    <dbReference type="NCBI Taxonomy" id="339359"/>
    <lineage>
        <taxon>Eukaryota</taxon>
        <taxon>Fungi</taxon>
        <taxon>Dikarya</taxon>
        <taxon>Ascomycota</taxon>
        <taxon>Pezizomycotina</taxon>
        <taxon>Sordariomycetes</taxon>
        <taxon>Lulworthiomycetidae</taxon>
        <taxon>Lulworthiales</taxon>
        <taxon>Lulworthiaceae</taxon>
        <taxon>Zalerion</taxon>
    </lineage>
</organism>
<evidence type="ECO:0000313" key="2">
    <source>
        <dbReference type="EMBL" id="KAJ2898427.1"/>
    </source>
</evidence>